<accession>A0A2X1L4G0</accession>
<evidence type="ECO:0000313" key="1">
    <source>
        <dbReference type="EMBL" id="SPW43066.1"/>
    </source>
</evidence>
<gene>
    <name evidence="1" type="ORF">NCTC11126_02443</name>
</gene>
<proteinExistence type="predicted"/>
<reference evidence="1 2" key="1">
    <citation type="submission" date="2018-06" db="EMBL/GenBank/DDBJ databases">
        <authorList>
            <consortium name="Pathogen Informatics"/>
            <person name="Doyle S."/>
        </authorList>
    </citation>
    <scope>NUCLEOTIDE SEQUENCE [LARGE SCALE GENOMIC DNA]</scope>
    <source>
        <strain evidence="1 2">NCTC11126</strain>
    </source>
</reference>
<sequence length="72" mass="7975">MPAYRLHHGRNSVKNATLTKQIIHQIASQITSIFPEAPPTALTQEFLDNDYPLYMPDTRLYHVGPGAAKNGG</sequence>
<organism evidence="1 2">
    <name type="scientific">Escherichia coli</name>
    <dbReference type="NCBI Taxonomy" id="562"/>
    <lineage>
        <taxon>Bacteria</taxon>
        <taxon>Pseudomonadati</taxon>
        <taxon>Pseudomonadota</taxon>
        <taxon>Gammaproteobacteria</taxon>
        <taxon>Enterobacterales</taxon>
        <taxon>Enterobacteriaceae</taxon>
        <taxon>Escherichia</taxon>
    </lineage>
</organism>
<dbReference type="AlphaFoldDB" id="A0A2X1L4G0"/>
<evidence type="ECO:0000313" key="2">
    <source>
        <dbReference type="Proteomes" id="UP000250561"/>
    </source>
</evidence>
<dbReference type="EMBL" id="UARS01000005">
    <property type="protein sequence ID" value="SPW43066.1"/>
    <property type="molecule type" value="Genomic_DNA"/>
</dbReference>
<dbReference type="Proteomes" id="UP000250561">
    <property type="component" value="Unassembled WGS sequence"/>
</dbReference>
<protein>
    <submittedName>
        <fullName evidence="1">Uncharacterized protein</fullName>
    </submittedName>
</protein>
<name>A0A2X1L4G0_ECOLX</name>